<dbReference type="Proteomes" id="UP001233673">
    <property type="component" value="Unassembled WGS sequence"/>
</dbReference>
<evidence type="ECO:0000256" key="4">
    <source>
        <dbReference type="ARBA" id="ARBA00022692"/>
    </source>
</evidence>
<proteinExistence type="inferred from homology"/>
<dbReference type="RefSeq" id="WP_306000753.1">
    <property type="nucleotide sequence ID" value="NZ_JASNFN010000021.1"/>
</dbReference>
<evidence type="ECO:0000256" key="6">
    <source>
        <dbReference type="ARBA" id="ARBA00023136"/>
    </source>
</evidence>
<evidence type="ECO:0000256" key="3">
    <source>
        <dbReference type="ARBA" id="ARBA00022475"/>
    </source>
</evidence>
<comment type="caution">
    <text evidence="9">The sequence shown here is derived from an EMBL/GenBank/DDBJ whole genome shotgun (WGS) entry which is preliminary data.</text>
</comment>
<feature type="transmembrane region" description="Helical" evidence="7">
    <location>
        <begin position="44"/>
        <end position="64"/>
    </location>
</feature>
<organism evidence="9 10">
    <name type="scientific">Blastococcus carthaginiensis</name>
    <dbReference type="NCBI Taxonomy" id="3050034"/>
    <lineage>
        <taxon>Bacteria</taxon>
        <taxon>Bacillati</taxon>
        <taxon>Actinomycetota</taxon>
        <taxon>Actinomycetes</taxon>
        <taxon>Geodermatophilales</taxon>
        <taxon>Geodermatophilaceae</taxon>
        <taxon>Blastococcus</taxon>
    </lineage>
</organism>
<feature type="domain" description="VTT" evidence="8">
    <location>
        <begin position="64"/>
        <end position="177"/>
    </location>
</feature>
<comment type="subcellular location">
    <subcellularLocation>
        <location evidence="1 7">Cell membrane</location>
        <topology evidence="1 7">Multi-pass membrane protein</topology>
    </subcellularLocation>
</comment>
<protein>
    <recommendedName>
        <fullName evidence="7">TVP38/TMEM64 family membrane protein</fullName>
    </recommendedName>
</protein>
<dbReference type="InterPro" id="IPR015414">
    <property type="entry name" value="TMEM64"/>
</dbReference>
<keyword evidence="3 7" id="KW-1003">Cell membrane</keyword>
<name>A0ABT9IEZ5_9ACTN</name>
<keyword evidence="6 7" id="KW-0472">Membrane</keyword>
<keyword evidence="5 7" id="KW-1133">Transmembrane helix</keyword>
<feature type="transmembrane region" description="Helical" evidence="7">
    <location>
        <begin position="121"/>
        <end position="145"/>
    </location>
</feature>
<keyword evidence="4 7" id="KW-0812">Transmembrane</keyword>
<reference evidence="10" key="1">
    <citation type="submission" date="2023-05" db="EMBL/GenBank/DDBJ databases">
        <title>Draft genome of Pseudofrankia sp. BMG5.37.</title>
        <authorList>
            <person name="Gtari M."/>
            <person name="Ghodhbane F."/>
            <person name="Sbissi I."/>
        </authorList>
    </citation>
    <scope>NUCLEOTIDE SEQUENCE [LARGE SCALE GENOMIC DNA]</scope>
    <source>
        <strain evidence="10">BMG 814</strain>
    </source>
</reference>
<evidence type="ECO:0000256" key="7">
    <source>
        <dbReference type="RuleBase" id="RU366058"/>
    </source>
</evidence>
<dbReference type="PANTHER" id="PTHR12677:SF59">
    <property type="entry name" value="GOLGI APPARATUS MEMBRANE PROTEIN TVP38-RELATED"/>
    <property type="match status" value="1"/>
</dbReference>
<sequence length="222" mass="21675">MRTAVDRAWLRAAVLGALLLGGGVAALTLDLPSADHLRAVVDGAGAVAWPLLVGAVALVLLAPVPRSVVSALVGAVLGFAAGLAVAFVGGMLAAVVAFGLARALGRPAVARLAGPRLGRLAGGRTFAAVLVSRLVPVVPFVAVNYGAGLAGVRPAPFAAATAVGLVPSTLVQVGLGASAGVLFAHLDAAVVVAGLVAGLAVLAVGTAWWYRGRTARPARGGA</sequence>
<keyword evidence="10" id="KW-1185">Reference proteome</keyword>
<dbReference type="InterPro" id="IPR032816">
    <property type="entry name" value="VTT_dom"/>
</dbReference>
<evidence type="ECO:0000313" key="10">
    <source>
        <dbReference type="Proteomes" id="UP001233673"/>
    </source>
</evidence>
<evidence type="ECO:0000313" key="9">
    <source>
        <dbReference type="EMBL" id="MDP5184161.1"/>
    </source>
</evidence>
<accession>A0ABT9IEZ5</accession>
<feature type="transmembrane region" description="Helical" evidence="7">
    <location>
        <begin position="157"/>
        <end position="183"/>
    </location>
</feature>
<dbReference type="Pfam" id="PF09335">
    <property type="entry name" value="VTT_dom"/>
    <property type="match status" value="1"/>
</dbReference>
<evidence type="ECO:0000256" key="2">
    <source>
        <dbReference type="ARBA" id="ARBA00008640"/>
    </source>
</evidence>
<dbReference type="PANTHER" id="PTHR12677">
    <property type="entry name" value="GOLGI APPARATUS MEMBRANE PROTEIN TVP38-RELATED"/>
    <property type="match status" value="1"/>
</dbReference>
<evidence type="ECO:0000256" key="1">
    <source>
        <dbReference type="ARBA" id="ARBA00004651"/>
    </source>
</evidence>
<feature type="transmembrane region" description="Helical" evidence="7">
    <location>
        <begin position="71"/>
        <end position="101"/>
    </location>
</feature>
<evidence type="ECO:0000259" key="8">
    <source>
        <dbReference type="Pfam" id="PF09335"/>
    </source>
</evidence>
<gene>
    <name evidence="9" type="ORF">QOZ88_16120</name>
</gene>
<feature type="transmembrane region" description="Helical" evidence="7">
    <location>
        <begin position="189"/>
        <end position="210"/>
    </location>
</feature>
<dbReference type="EMBL" id="JASNFN010000021">
    <property type="protein sequence ID" value="MDP5184161.1"/>
    <property type="molecule type" value="Genomic_DNA"/>
</dbReference>
<evidence type="ECO:0000256" key="5">
    <source>
        <dbReference type="ARBA" id="ARBA00022989"/>
    </source>
</evidence>
<comment type="similarity">
    <text evidence="2 7">Belongs to the TVP38/TMEM64 family.</text>
</comment>